<protein>
    <recommendedName>
        <fullName evidence="6">Peptidyl-prolyl cis-trans isomerase</fullName>
        <ecNumber evidence="6">5.2.1.8</ecNumber>
    </recommendedName>
</protein>
<proteinExistence type="inferred from homology"/>
<dbReference type="EC" id="5.2.1.8" evidence="6"/>
<dbReference type="GO" id="GO:0003755">
    <property type="term" value="F:peptidyl-prolyl cis-trans isomerase activity"/>
    <property type="evidence" value="ECO:0007669"/>
    <property type="project" value="UniProtKB-UniRule"/>
</dbReference>
<reference evidence="8 9" key="1">
    <citation type="journal article" date="2013" name="J. Microbiol.">
        <title>Mucilaginibacter ginsenosidivorax sp. nov., with ginsenoside converting activity isolated from sediment.</title>
        <authorList>
            <person name="Kim J.K."/>
            <person name="Choi T.E."/>
            <person name="Liu Q.M."/>
            <person name="Park H.Y."/>
            <person name="Yi T.H."/>
            <person name="Yoon M.H."/>
            <person name="Kim S.C."/>
            <person name="Im W.T."/>
        </authorList>
    </citation>
    <scope>NUCLEOTIDE SEQUENCE [LARGE SCALE GENOMIC DNA]</scope>
    <source>
        <strain evidence="8 9">KHI28</strain>
    </source>
</reference>
<dbReference type="InterPro" id="IPR001179">
    <property type="entry name" value="PPIase_FKBP_dom"/>
</dbReference>
<sequence>MYYQVVKPGTGAAATINSTVTVNYRGKLLNGPPFDSANGYSSPLAALVRGWQIGVPHIKAGGNIVLFVPSALGYGGASLGPIPPNSVLIFDIDLTGVK</sequence>
<dbReference type="OrthoDB" id="669809at2"/>
<evidence type="ECO:0000256" key="6">
    <source>
        <dbReference type="RuleBase" id="RU003915"/>
    </source>
</evidence>
<evidence type="ECO:0000256" key="4">
    <source>
        <dbReference type="ARBA" id="ARBA00023235"/>
    </source>
</evidence>
<dbReference type="SUPFAM" id="SSF54534">
    <property type="entry name" value="FKBP-like"/>
    <property type="match status" value="1"/>
</dbReference>
<dbReference type="Gene3D" id="3.10.50.40">
    <property type="match status" value="1"/>
</dbReference>
<comment type="catalytic activity">
    <reaction evidence="1 5 6">
        <text>[protein]-peptidylproline (omega=180) = [protein]-peptidylproline (omega=0)</text>
        <dbReference type="Rhea" id="RHEA:16237"/>
        <dbReference type="Rhea" id="RHEA-COMP:10747"/>
        <dbReference type="Rhea" id="RHEA-COMP:10748"/>
        <dbReference type="ChEBI" id="CHEBI:83833"/>
        <dbReference type="ChEBI" id="CHEBI:83834"/>
        <dbReference type="EC" id="5.2.1.8"/>
    </reaction>
</comment>
<evidence type="ECO:0000256" key="2">
    <source>
        <dbReference type="ARBA" id="ARBA00006577"/>
    </source>
</evidence>
<evidence type="ECO:0000256" key="3">
    <source>
        <dbReference type="ARBA" id="ARBA00023110"/>
    </source>
</evidence>
<keyword evidence="3 5" id="KW-0697">Rotamase</keyword>
<dbReference type="Proteomes" id="UP000321362">
    <property type="component" value="Chromosome"/>
</dbReference>
<dbReference type="EMBL" id="CP042437">
    <property type="protein sequence ID" value="QEC76652.1"/>
    <property type="molecule type" value="Genomic_DNA"/>
</dbReference>
<accession>A0A5B8W197</accession>
<dbReference type="PANTHER" id="PTHR43811">
    <property type="entry name" value="FKBP-TYPE PEPTIDYL-PROLYL CIS-TRANS ISOMERASE FKPA"/>
    <property type="match status" value="1"/>
</dbReference>
<feature type="domain" description="PPIase FKBP-type" evidence="7">
    <location>
        <begin position="17"/>
        <end position="98"/>
    </location>
</feature>
<dbReference type="KEGG" id="mgk:FSB76_12080"/>
<dbReference type="PANTHER" id="PTHR43811:SF19">
    <property type="entry name" value="39 KDA FK506-BINDING NUCLEAR PROTEIN"/>
    <property type="match status" value="1"/>
</dbReference>
<evidence type="ECO:0000313" key="9">
    <source>
        <dbReference type="Proteomes" id="UP000321362"/>
    </source>
</evidence>
<keyword evidence="4 5" id="KW-0413">Isomerase</keyword>
<gene>
    <name evidence="8" type="ORF">FSB76_12080</name>
</gene>
<evidence type="ECO:0000256" key="5">
    <source>
        <dbReference type="PROSITE-ProRule" id="PRU00277"/>
    </source>
</evidence>
<dbReference type="Pfam" id="PF00254">
    <property type="entry name" value="FKBP_C"/>
    <property type="match status" value="1"/>
</dbReference>
<evidence type="ECO:0000313" key="8">
    <source>
        <dbReference type="EMBL" id="QEC76652.1"/>
    </source>
</evidence>
<evidence type="ECO:0000256" key="1">
    <source>
        <dbReference type="ARBA" id="ARBA00000971"/>
    </source>
</evidence>
<keyword evidence="9" id="KW-1185">Reference proteome</keyword>
<name>A0A5B8W197_9SPHI</name>
<organism evidence="8 9">
    <name type="scientific">Mucilaginibacter ginsenosidivorax</name>
    <dbReference type="NCBI Taxonomy" id="862126"/>
    <lineage>
        <taxon>Bacteria</taxon>
        <taxon>Pseudomonadati</taxon>
        <taxon>Bacteroidota</taxon>
        <taxon>Sphingobacteriia</taxon>
        <taxon>Sphingobacteriales</taxon>
        <taxon>Sphingobacteriaceae</taxon>
        <taxon>Mucilaginibacter</taxon>
    </lineage>
</organism>
<evidence type="ECO:0000259" key="7">
    <source>
        <dbReference type="PROSITE" id="PS50059"/>
    </source>
</evidence>
<dbReference type="InterPro" id="IPR046357">
    <property type="entry name" value="PPIase_dom_sf"/>
</dbReference>
<dbReference type="RefSeq" id="WP_147053822.1">
    <property type="nucleotide sequence ID" value="NZ_CP042437.1"/>
</dbReference>
<comment type="similarity">
    <text evidence="2 6">Belongs to the FKBP-type PPIase family.</text>
</comment>
<dbReference type="AlphaFoldDB" id="A0A5B8W197"/>
<dbReference type="PROSITE" id="PS50059">
    <property type="entry name" value="FKBP_PPIASE"/>
    <property type="match status" value="1"/>
</dbReference>